<accession>A1CHH0</accession>
<organism evidence="7 8">
    <name type="scientific">Aspergillus clavatus (strain ATCC 1007 / CBS 513.65 / DSM 816 / NCTC 3887 / NRRL 1 / QM 1276 / 107)</name>
    <dbReference type="NCBI Taxonomy" id="344612"/>
    <lineage>
        <taxon>Eukaryota</taxon>
        <taxon>Fungi</taxon>
        <taxon>Dikarya</taxon>
        <taxon>Ascomycota</taxon>
        <taxon>Pezizomycotina</taxon>
        <taxon>Eurotiomycetes</taxon>
        <taxon>Eurotiomycetidae</taxon>
        <taxon>Eurotiales</taxon>
        <taxon>Aspergillaceae</taxon>
        <taxon>Aspergillus</taxon>
        <taxon>Aspergillus subgen. Fumigati</taxon>
    </lineage>
</organism>
<evidence type="ECO:0000256" key="3">
    <source>
        <dbReference type="ARBA" id="ARBA00022989"/>
    </source>
</evidence>
<reference evidence="7 8" key="1">
    <citation type="journal article" date="2008" name="PLoS Genet.">
        <title>Genomic islands in the pathogenic filamentous fungus Aspergillus fumigatus.</title>
        <authorList>
            <person name="Fedorova N.D."/>
            <person name="Khaldi N."/>
            <person name="Joardar V.S."/>
            <person name="Maiti R."/>
            <person name="Amedeo P."/>
            <person name="Anderson M.J."/>
            <person name="Crabtree J."/>
            <person name="Silva J.C."/>
            <person name="Badger J.H."/>
            <person name="Albarraq A."/>
            <person name="Angiuoli S."/>
            <person name="Bussey H."/>
            <person name="Bowyer P."/>
            <person name="Cotty P.J."/>
            <person name="Dyer P.S."/>
            <person name="Egan A."/>
            <person name="Galens K."/>
            <person name="Fraser-Liggett C.M."/>
            <person name="Haas B.J."/>
            <person name="Inman J.M."/>
            <person name="Kent R."/>
            <person name="Lemieux S."/>
            <person name="Malavazi I."/>
            <person name="Orvis J."/>
            <person name="Roemer T."/>
            <person name="Ronning C.M."/>
            <person name="Sundaram J.P."/>
            <person name="Sutton G."/>
            <person name="Turner G."/>
            <person name="Venter J.C."/>
            <person name="White O.R."/>
            <person name="Whitty B.R."/>
            <person name="Youngman P."/>
            <person name="Wolfe K.H."/>
            <person name="Goldman G.H."/>
            <person name="Wortman J.R."/>
            <person name="Jiang B."/>
            <person name="Denning D.W."/>
            <person name="Nierman W.C."/>
        </authorList>
    </citation>
    <scope>NUCLEOTIDE SEQUENCE [LARGE SCALE GENOMIC DNA]</scope>
    <source>
        <strain evidence="8">ATCC 1007 / CBS 513.65 / DSM 816 / NCTC 3887 / NRRL 1</strain>
    </source>
</reference>
<evidence type="ECO:0000313" key="7">
    <source>
        <dbReference type="EMBL" id="EAW10325.1"/>
    </source>
</evidence>
<dbReference type="GeneID" id="4704207"/>
<feature type="transmembrane region" description="Helical" evidence="6">
    <location>
        <begin position="79"/>
        <end position="99"/>
    </location>
</feature>
<dbReference type="AlphaFoldDB" id="A1CHH0"/>
<keyword evidence="8" id="KW-1185">Reference proteome</keyword>
<keyword evidence="2 6" id="KW-0812">Transmembrane</keyword>
<evidence type="ECO:0000256" key="6">
    <source>
        <dbReference type="SAM" id="Phobius"/>
    </source>
</evidence>
<dbReference type="RefSeq" id="XP_001271751.1">
    <property type="nucleotide sequence ID" value="XM_001271750.1"/>
</dbReference>
<dbReference type="KEGG" id="act:ACLA_047940"/>
<comment type="subcellular location">
    <subcellularLocation>
        <location evidence="1">Membrane</location>
        <topology evidence="1">Multi-pass membrane protein</topology>
    </subcellularLocation>
</comment>
<protein>
    <submittedName>
        <fullName evidence="7">Uncharacterized protein</fullName>
    </submittedName>
</protein>
<dbReference type="Proteomes" id="UP000006701">
    <property type="component" value="Unassembled WGS sequence"/>
</dbReference>
<evidence type="ECO:0000256" key="5">
    <source>
        <dbReference type="SAM" id="MobiDB-lite"/>
    </source>
</evidence>
<gene>
    <name evidence="7" type="ORF">ACLA_047940</name>
</gene>
<proteinExistence type="predicted"/>
<dbReference type="EMBL" id="DS027054">
    <property type="protein sequence ID" value="EAW10325.1"/>
    <property type="molecule type" value="Genomic_DNA"/>
</dbReference>
<sequence length="147" mass="15810">MLNGLSSSASQWRQIQPQDLILKPAYHHDAGSPIELCCLTRTGSTATSSSTGTPEDPFTIGWTHSGPKDPMQRSPAVRWMWTVLISFATFIVALARSAYTAPSAQVMQSFSASEDVFEIGLSAFYPGVGPVVWGPLSSASLFENAKN</sequence>
<dbReference type="InterPro" id="IPR036259">
    <property type="entry name" value="MFS_trans_sf"/>
</dbReference>
<dbReference type="VEuPathDB" id="FungiDB:ACLA_047940"/>
<dbReference type="PANTHER" id="PTHR23502">
    <property type="entry name" value="MAJOR FACILITATOR SUPERFAMILY"/>
    <property type="match status" value="1"/>
</dbReference>
<dbReference type="HOGENOM" id="CLU_1767635_0_0_1"/>
<dbReference type="SUPFAM" id="SSF103473">
    <property type="entry name" value="MFS general substrate transporter"/>
    <property type="match status" value="1"/>
</dbReference>
<dbReference type="GO" id="GO:0005886">
    <property type="term" value="C:plasma membrane"/>
    <property type="evidence" value="ECO:0007669"/>
    <property type="project" value="TreeGrafter"/>
</dbReference>
<dbReference type="PANTHER" id="PTHR23502:SF158">
    <property type="entry name" value="MULTIDRUG TRANSPORTER, PUTATIVE (AFU_ORTHOLOGUE AFUA_3G01890)-RELATED"/>
    <property type="match status" value="1"/>
</dbReference>
<keyword evidence="4 6" id="KW-0472">Membrane</keyword>
<dbReference type="GO" id="GO:0022857">
    <property type="term" value="F:transmembrane transporter activity"/>
    <property type="evidence" value="ECO:0007669"/>
    <property type="project" value="TreeGrafter"/>
</dbReference>
<evidence type="ECO:0000256" key="4">
    <source>
        <dbReference type="ARBA" id="ARBA00023136"/>
    </source>
</evidence>
<name>A1CHH0_ASPCL</name>
<keyword evidence="3 6" id="KW-1133">Transmembrane helix</keyword>
<evidence type="ECO:0000256" key="1">
    <source>
        <dbReference type="ARBA" id="ARBA00004141"/>
    </source>
</evidence>
<evidence type="ECO:0000313" key="8">
    <source>
        <dbReference type="Proteomes" id="UP000006701"/>
    </source>
</evidence>
<feature type="region of interest" description="Disordered" evidence="5">
    <location>
        <begin position="45"/>
        <end position="69"/>
    </location>
</feature>
<evidence type="ECO:0000256" key="2">
    <source>
        <dbReference type="ARBA" id="ARBA00022692"/>
    </source>
</evidence>